<evidence type="ECO:0000256" key="1">
    <source>
        <dbReference type="SAM" id="MobiDB-lite"/>
    </source>
</evidence>
<proteinExistence type="predicted"/>
<sequence length="409" mass="46476">MVDAALISAASGNDRRQFHTFEPFGEPVVVGVMGSWIPQHDCSMAEHIKYWDGNMGPAWPTTTDIDEQIAYFDEGSHFRARSVRVDARMAGFSRTSDCSAWIRTNLHTAMTSAALVCRIAIPNPSLRVLHLRLSAHADLYTLVENIIATNTRLTDIVIEDDSHPELDGLRRPILDLGSLCKVGEESSYTQLDRFVLRAPSVSVNAVESAPFFRRLRSASTVCMAVFEIVTRIPVWDWVVELAGTARYVERLEVATSMAETGNYRRGRFDSLQTHLPNLRHLHLDLHEVDVRLLYRLHAPGLKYLQIRSYREVSAHGMLEHHHFPNLFVVTVWCPGAAIDRFRALGLKRHEFIHYLPRRDLFEPQVNRDLVVFLNQPTSATDPTIVFARAPKRPRHDESPPRQGIRPHSV</sequence>
<protein>
    <submittedName>
        <fullName evidence="2">Uncharacterized protein</fullName>
    </submittedName>
</protein>
<evidence type="ECO:0000313" key="2">
    <source>
        <dbReference type="EMBL" id="KAE8250677.1"/>
    </source>
</evidence>
<gene>
    <name evidence="2" type="ORF">A4X13_0g4504</name>
</gene>
<dbReference type="EMBL" id="LWDF02000299">
    <property type="protein sequence ID" value="KAE8250677.1"/>
    <property type="molecule type" value="Genomic_DNA"/>
</dbReference>
<accession>A0A177TVA0</accession>
<feature type="region of interest" description="Disordered" evidence="1">
    <location>
        <begin position="387"/>
        <end position="409"/>
    </location>
</feature>
<organism evidence="2 3">
    <name type="scientific">Tilletia indica</name>
    <dbReference type="NCBI Taxonomy" id="43049"/>
    <lineage>
        <taxon>Eukaryota</taxon>
        <taxon>Fungi</taxon>
        <taxon>Dikarya</taxon>
        <taxon>Basidiomycota</taxon>
        <taxon>Ustilaginomycotina</taxon>
        <taxon>Exobasidiomycetes</taxon>
        <taxon>Tilletiales</taxon>
        <taxon>Tilletiaceae</taxon>
        <taxon>Tilletia</taxon>
    </lineage>
</organism>
<dbReference type="Proteomes" id="UP000077521">
    <property type="component" value="Unassembled WGS sequence"/>
</dbReference>
<comment type="caution">
    <text evidence="2">The sequence shown here is derived from an EMBL/GenBank/DDBJ whole genome shotgun (WGS) entry which is preliminary data.</text>
</comment>
<reference evidence="2" key="1">
    <citation type="submission" date="2016-04" db="EMBL/GenBank/DDBJ databases">
        <authorList>
            <person name="Nguyen H.D."/>
            <person name="Samba Siva P."/>
            <person name="Cullis J."/>
            <person name="Levesque C.A."/>
            <person name="Hambleton S."/>
        </authorList>
    </citation>
    <scope>NUCLEOTIDE SEQUENCE</scope>
    <source>
        <strain evidence="2">DAOMC 236416</strain>
    </source>
</reference>
<reference evidence="2" key="2">
    <citation type="journal article" date="2019" name="IMA Fungus">
        <title>Genome sequencing and comparison of five Tilletia species to identify candidate genes for the detection of regulated species infecting wheat.</title>
        <authorList>
            <person name="Nguyen H.D.T."/>
            <person name="Sultana T."/>
            <person name="Kesanakurti P."/>
            <person name="Hambleton S."/>
        </authorList>
    </citation>
    <scope>NUCLEOTIDE SEQUENCE</scope>
    <source>
        <strain evidence="2">DAOMC 236416</strain>
    </source>
</reference>
<dbReference type="AlphaFoldDB" id="A0A177TVA0"/>
<keyword evidence="3" id="KW-1185">Reference proteome</keyword>
<name>A0A177TVA0_9BASI</name>
<evidence type="ECO:0000313" key="3">
    <source>
        <dbReference type="Proteomes" id="UP000077521"/>
    </source>
</evidence>